<evidence type="ECO:0000256" key="12">
    <source>
        <dbReference type="ARBA" id="ARBA00023136"/>
    </source>
</evidence>
<dbReference type="PANTHER" id="PTHR46300">
    <property type="entry name" value="P450, PUTATIVE (EUROFUNG)-RELATED-RELATED"/>
    <property type="match status" value="1"/>
</dbReference>
<evidence type="ECO:0000256" key="13">
    <source>
        <dbReference type="PIRSR" id="PIRSR602401-1"/>
    </source>
</evidence>
<dbReference type="InterPro" id="IPR002401">
    <property type="entry name" value="Cyt_P450_E_grp-I"/>
</dbReference>
<comment type="pathway">
    <text evidence="3">Secondary metabolite biosynthesis.</text>
</comment>
<keyword evidence="6" id="KW-0812">Transmembrane</keyword>
<dbReference type="HOGENOM" id="CLU_001570_2_3_1"/>
<dbReference type="Gene3D" id="1.10.630.10">
    <property type="entry name" value="Cytochrome P450"/>
    <property type="match status" value="1"/>
</dbReference>
<proteinExistence type="inferred from homology"/>
<keyword evidence="8" id="KW-1133">Transmembrane helix</keyword>
<dbReference type="GO" id="GO:0004497">
    <property type="term" value="F:monooxygenase activity"/>
    <property type="evidence" value="ECO:0007669"/>
    <property type="project" value="UniProtKB-KW"/>
</dbReference>
<dbReference type="InterPro" id="IPR001128">
    <property type="entry name" value="Cyt_P450"/>
</dbReference>
<evidence type="ECO:0000256" key="5">
    <source>
        <dbReference type="ARBA" id="ARBA00022617"/>
    </source>
</evidence>
<keyword evidence="9" id="KW-0560">Oxidoreductase</keyword>
<dbReference type="PRINTS" id="PR00463">
    <property type="entry name" value="EP450I"/>
</dbReference>
<evidence type="ECO:0000256" key="9">
    <source>
        <dbReference type="ARBA" id="ARBA00023002"/>
    </source>
</evidence>
<keyword evidence="10 13" id="KW-0408">Iron</keyword>
<evidence type="ECO:0000313" key="15">
    <source>
        <dbReference type="Proteomes" id="UP000015241"/>
    </source>
</evidence>
<feature type="binding site" description="axial binding residue" evidence="13">
    <location>
        <position position="443"/>
    </location>
    <ligand>
        <name>heme</name>
        <dbReference type="ChEBI" id="CHEBI:30413"/>
    </ligand>
    <ligandPart>
        <name>Fe</name>
        <dbReference type="ChEBI" id="CHEBI:18248"/>
    </ligandPart>
</feature>
<dbReference type="InParanoid" id="S8FIQ2"/>
<reference evidence="14 15" key="1">
    <citation type="journal article" date="2012" name="Science">
        <title>The Paleozoic origin of enzymatic lignin decomposition reconstructed from 31 fungal genomes.</title>
        <authorList>
            <person name="Floudas D."/>
            <person name="Binder M."/>
            <person name="Riley R."/>
            <person name="Barry K."/>
            <person name="Blanchette R.A."/>
            <person name="Henrissat B."/>
            <person name="Martinez A.T."/>
            <person name="Otillar R."/>
            <person name="Spatafora J.W."/>
            <person name="Yadav J.S."/>
            <person name="Aerts A."/>
            <person name="Benoit I."/>
            <person name="Boyd A."/>
            <person name="Carlson A."/>
            <person name="Copeland A."/>
            <person name="Coutinho P.M."/>
            <person name="de Vries R.P."/>
            <person name="Ferreira P."/>
            <person name="Findley K."/>
            <person name="Foster B."/>
            <person name="Gaskell J."/>
            <person name="Glotzer D."/>
            <person name="Gorecki P."/>
            <person name="Heitman J."/>
            <person name="Hesse C."/>
            <person name="Hori C."/>
            <person name="Igarashi K."/>
            <person name="Jurgens J.A."/>
            <person name="Kallen N."/>
            <person name="Kersten P."/>
            <person name="Kohler A."/>
            <person name="Kuees U."/>
            <person name="Kumar T.K.A."/>
            <person name="Kuo A."/>
            <person name="LaButti K."/>
            <person name="Larrondo L.F."/>
            <person name="Lindquist E."/>
            <person name="Ling A."/>
            <person name="Lombard V."/>
            <person name="Lucas S."/>
            <person name="Lundell T."/>
            <person name="Martin R."/>
            <person name="McLaughlin D.J."/>
            <person name="Morgenstern I."/>
            <person name="Morin E."/>
            <person name="Murat C."/>
            <person name="Nagy L.G."/>
            <person name="Nolan M."/>
            <person name="Ohm R.A."/>
            <person name="Patyshakuliyeva A."/>
            <person name="Rokas A."/>
            <person name="Ruiz-Duenas F.J."/>
            <person name="Sabat G."/>
            <person name="Salamov A."/>
            <person name="Samejima M."/>
            <person name="Schmutz J."/>
            <person name="Slot J.C."/>
            <person name="St John F."/>
            <person name="Stenlid J."/>
            <person name="Sun H."/>
            <person name="Sun S."/>
            <person name="Syed K."/>
            <person name="Tsang A."/>
            <person name="Wiebenga A."/>
            <person name="Young D."/>
            <person name="Pisabarro A."/>
            <person name="Eastwood D.C."/>
            <person name="Martin F."/>
            <person name="Cullen D."/>
            <person name="Grigoriev I.V."/>
            <person name="Hibbett D.S."/>
        </authorList>
    </citation>
    <scope>NUCLEOTIDE SEQUENCE</scope>
    <source>
        <strain evidence="15">FP-58527</strain>
    </source>
</reference>
<dbReference type="EMBL" id="KE504143">
    <property type="protein sequence ID" value="EPT01291.1"/>
    <property type="molecule type" value="Genomic_DNA"/>
</dbReference>
<protein>
    <recommendedName>
        <fullName evidence="16">Cytochrome P450</fullName>
    </recommendedName>
</protein>
<dbReference type="STRING" id="743788.S8FIQ2"/>
<name>S8FIQ2_FOMSC</name>
<dbReference type="InterPro" id="IPR036396">
    <property type="entry name" value="Cyt_P450_sf"/>
</dbReference>
<evidence type="ECO:0000256" key="7">
    <source>
        <dbReference type="ARBA" id="ARBA00022723"/>
    </source>
</evidence>
<dbReference type="SUPFAM" id="SSF48264">
    <property type="entry name" value="Cytochrome P450"/>
    <property type="match status" value="1"/>
</dbReference>
<dbReference type="CDD" id="cd11065">
    <property type="entry name" value="CYP64-like"/>
    <property type="match status" value="1"/>
</dbReference>
<dbReference type="GO" id="GO:0005506">
    <property type="term" value="F:iron ion binding"/>
    <property type="evidence" value="ECO:0007669"/>
    <property type="project" value="InterPro"/>
</dbReference>
<dbReference type="eggNOG" id="KOG0156">
    <property type="taxonomic scope" value="Eukaryota"/>
</dbReference>
<dbReference type="GO" id="GO:0016020">
    <property type="term" value="C:membrane"/>
    <property type="evidence" value="ECO:0007669"/>
    <property type="project" value="UniProtKB-SubCell"/>
</dbReference>
<keyword evidence="12" id="KW-0472">Membrane</keyword>
<evidence type="ECO:0000256" key="4">
    <source>
        <dbReference type="ARBA" id="ARBA00010617"/>
    </source>
</evidence>
<keyword evidence="5 13" id="KW-0349">Heme</keyword>
<evidence type="ECO:0000313" key="14">
    <source>
        <dbReference type="EMBL" id="EPT01291.1"/>
    </source>
</evidence>
<evidence type="ECO:0008006" key="16">
    <source>
        <dbReference type="Google" id="ProtNLM"/>
    </source>
</evidence>
<evidence type="ECO:0000256" key="8">
    <source>
        <dbReference type="ARBA" id="ARBA00022989"/>
    </source>
</evidence>
<evidence type="ECO:0000256" key="2">
    <source>
        <dbReference type="ARBA" id="ARBA00004167"/>
    </source>
</evidence>
<evidence type="ECO:0000256" key="1">
    <source>
        <dbReference type="ARBA" id="ARBA00001971"/>
    </source>
</evidence>
<sequence>MNSFDVALGLTFVLLAVLYVRRARLAKLRPLPPGPRPLPFIGNMHQISPDYTWKQFAEWRAIYGDLISLKMFNTQVVVVNSASVARDLLEKRGANYSDRPHSTWMSDMLEWTPNVGTMQYGKDLRRNRRWIQNPLFDKVSLQRLHPVQIRATHTFLDSLLSDPDGLTAHLHRFSGSMVLEMLYGHNVVATDDEYLTLVDKASEGITAVNAPGVMIVDFFPFLRYLPGWFPGASFKRLAAETKVAIWEASLRTYELAATRVRTVQADKHTLMGTVIKEFQDKSELRDMKREIMFVGFGAYTAGTDTTKSVVHSFILAMVLYQDVFAKAQEEMDSVIGSERLPTIDDRDSLPYLECILKEVYRWHCPAPISVPHAVHEDDEYRGYFIPKGTTIIPNIWLMLRDPEDYPEPDLFIPNRFMGMSPEDAERTDPRNYIFGHGRRRVICPGRRFADISIWLAIASLTATFDISRAKDAMGNDIVPEAKFISGLSSSPVPFPCALKPRSPHAAGMVRKAAGVK</sequence>
<dbReference type="GO" id="GO:0016705">
    <property type="term" value="F:oxidoreductase activity, acting on paired donors, with incorporation or reduction of molecular oxygen"/>
    <property type="evidence" value="ECO:0007669"/>
    <property type="project" value="InterPro"/>
</dbReference>
<dbReference type="GO" id="GO:0020037">
    <property type="term" value="F:heme binding"/>
    <property type="evidence" value="ECO:0007669"/>
    <property type="project" value="InterPro"/>
</dbReference>
<organism evidence="14 15">
    <name type="scientific">Fomitopsis schrenkii</name>
    <name type="common">Brown rot fungus</name>
    <dbReference type="NCBI Taxonomy" id="2126942"/>
    <lineage>
        <taxon>Eukaryota</taxon>
        <taxon>Fungi</taxon>
        <taxon>Dikarya</taxon>
        <taxon>Basidiomycota</taxon>
        <taxon>Agaricomycotina</taxon>
        <taxon>Agaricomycetes</taxon>
        <taxon>Polyporales</taxon>
        <taxon>Fomitopsis</taxon>
    </lineage>
</organism>
<comment type="similarity">
    <text evidence="4">Belongs to the cytochrome P450 family.</text>
</comment>
<dbReference type="InterPro" id="IPR050364">
    <property type="entry name" value="Cytochrome_P450_fung"/>
</dbReference>
<evidence type="ECO:0000256" key="3">
    <source>
        <dbReference type="ARBA" id="ARBA00005179"/>
    </source>
</evidence>
<comment type="cofactor">
    <cofactor evidence="1 13">
        <name>heme</name>
        <dbReference type="ChEBI" id="CHEBI:30413"/>
    </cofactor>
</comment>
<evidence type="ECO:0000256" key="10">
    <source>
        <dbReference type="ARBA" id="ARBA00023004"/>
    </source>
</evidence>
<gene>
    <name evidence="14" type="ORF">FOMPIDRAFT_1120739</name>
</gene>
<keyword evidence="7 13" id="KW-0479">Metal-binding</keyword>
<dbReference type="AlphaFoldDB" id="S8FIQ2"/>
<dbReference type="OrthoDB" id="2789670at2759"/>
<keyword evidence="15" id="KW-1185">Reference proteome</keyword>
<dbReference type="Proteomes" id="UP000015241">
    <property type="component" value="Unassembled WGS sequence"/>
</dbReference>
<accession>S8FIQ2</accession>
<comment type="subcellular location">
    <subcellularLocation>
        <location evidence="2">Membrane</location>
        <topology evidence="2">Single-pass membrane protein</topology>
    </subcellularLocation>
</comment>
<dbReference type="Pfam" id="PF00067">
    <property type="entry name" value="p450"/>
    <property type="match status" value="1"/>
</dbReference>
<keyword evidence="11" id="KW-0503">Monooxygenase</keyword>
<evidence type="ECO:0000256" key="6">
    <source>
        <dbReference type="ARBA" id="ARBA00022692"/>
    </source>
</evidence>
<dbReference type="PANTHER" id="PTHR46300:SF7">
    <property type="entry name" value="P450, PUTATIVE (EUROFUNG)-RELATED"/>
    <property type="match status" value="1"/>
</dbReference>
<evidence type="ECO:0000256" key="11">
    <source>
        <dbReference type="ARBA" id="ARBA00023033"/>
    </source>
</evidence>